<dbReference type="AlphaFoldDB" id="A0AAJ0G6U5"/>
<proteinExistence type="predicted"/>
<evidence type="ECO:0000256" key="1">
    <source>
        <dbReference type="SAM" id="MobiDB-lite"/>
    </source>
</evidence>
<keyword evidence="3" id="KW-1185">Reference proteome</keyword>
<protein>
    <submittedName>
        <fullName evidence="2">Uncharacterized protein</fullName>
    </submittedName>
</protein>
<evidence type="ECO:0000313" key="2">
    <source>
        <dbReference type="EMBL" id="KAK3045740.1"/>
    </source>
</evidence>
<gene>
    <name evidence="2" type="ORF">LTR09_012718</name>
</gene>
<comment type="caution">
    <text evidence="2">The sequence shown here is derived from an EMBL/GenBank/DDBJ whole genome shotgun (WGS) entry which is preliminary data.</text>
</comment>
<dbReference type="Proteomes" id="UP001271007">
    <property type="component" value="Unassembled WGS sequence"/>
</dbReference>
<evidence type="ECO:0000313" key="3">
    <source>
        <dbReference type="Proteomes" id="UP001271007"/>
    </source>
</evidence>
<sequence>MSVDDDLPEPGFVAKGQLVGGGLSGIVEVDFTRANDPTTTQSLKKIAEHILEANEFQSTFGATSVANESDVAIEEEPPDDAETLLARQKREATQHGASLNDTDQPDDPVHVYIVGVRRTFDHCGVKWWYLMQRDSMTVHSDNQGHGESVC</sequence>
<accession>A0AAJ0G6U5</accession>
<feature type="compositionally biased region" description="Acidic residues" evidence="1">
    <location>
        <begin position="71"/>
        <end position="82"/>
    </location>
</feature>
<dbReference type="EMBL" id="JAWDJX010000159">
    <property type="protein sequence ID" value="KAK3045740.1"/>
    <property type="molecule type" value="Genomic_DNA"/>
</dbReference>
<reference evidence="2" key="1">
    <citation type="submission" date="2023-04" db="EMBL/GenBank/DDBJ databases">
        <title>Black Yeasts Isolated from many extreme environments.</title>
        <authorList>
            <person name="Coleine C."/>
            <person name="Stajich J.E."/>
            <person name="Selbmann L."/>
        </authorList>
    </citation>
    <scope>NUCLEOTIDE SEQUENCE</scope>
    <source>
        <strain evidence="2">CCFEE 5312</strain>
    </source>
</reference>
<organism evidence="2 3">
    <name type="scientific">Extremus antarcticus</name>
    <dbReference type="NCBI Taxonomy" id="702011"/>
    <lineage>
        <taxon>Eukaryota</taxon>
        <taxon>Fungi</taxon>
        <taxon>Dikarya</taxon>
        <taxon>Ascomycota</taxon>
        <taxon>Pezizomycotina</taxon>
        <taxon>Dothideomycetes</taxon>
        <taxon>Dothideomycetidae</taxon>
        <taxon>Mycosphaerellales</taxon>
        <taxon>Extremaceae</taxon>
        <taxon>Extremus</taxon>
    </lineage>
</organism>
<feature type="region of interest" description="Disordered" evidence="1">
    <location>
        <begin position="67"/>
        <end position="105"/>
    </location>
</feature>
<name>A0AAJ0G6U5_9PEZI</name>